<dbReference type="PANTHER" id="PTHR11070">
    <property type="entry name" value="UVRD / RECB / PCRA DNA HELICASE FAMILY MEMBER"/>
    <property type="match status" value="1"/>
</dbReference>
<protein>
    <submittedName>
        <fullName evidence="6">UvrD-helicase domain-containing protein</fullName>
    </submittedName>
</protein>
<dbReference type="EMBL" id="CP130319">
    <property type="protein sequence ID" value="WNR43013.1"/>
    <property type="molecule type" value="Genomic_DNA"/>
</dbReference>
<evidence type="ECO:0000256" key="2">
    <source>
        <dbReference type="ARBA" id="ARBA00022801"/>
    </source>
</evidence>
<evidence type="ECO:0000256" key="1">
    <source>
        <dbReference type="ARBA" id="ARBA00022741"/>
    </source>
</evidence>
<dbReference type="AlphaFoldDB" id="A0AA96LL25"/>
<keyword evidence="2" id="KW-0378">Hydrolase</keyword>
<dbReference type="InterPro" id="IPR027417">
    <property type="entry name" value="P-loop_NTPase"/>
</dbReference>
<name>A0AA96LL25_9BACL</name>
<keyword evidence="3" id="KW-0347">Helicase</keyword>
<dbReference type="Pfam" id="PF00580">
    <property type="entry name" value="UvrD-helicase"/>
    <property type="match status" value="2"/>
</dbReference>
<reference evidence="6" key="1">
    <citation type="submission" date="2022-02" db="EMBL/GenBank/DDBJ databases">
        <title>Paenibacillus sp. MBLB1832 Whole Genome Shotgun Sequencing.</title>
        <authorList>
            <person name="Hwang C.Y."/>
            <person name="Cho E.-S."/>
            <person name="Seo M.-J."/>
        </authorList>
    </citation>
    <scope>NUCLEOTIDE SEQUENCE</scope>
    <source>
        <strain evidence="6">MBLB1832</strain>
    </source>
</reference>
<dbReference type="SUPFAM" id="SSF52540">
    <property type="entry name" value="P-loop containing nucleoside triphosphate hydrolases"/>
    <property type="match status" value="1"/>
</dbReference>
<dbReference type="GO" id="GO:0043138">
    <property type="term" value="F:3'-5' DNA helicase activity"/>
    <property type="evidence" value="ECO:0007669"/>
    <property type="project" value="TreeGrafter"/>
</dbReference>
<evidence type="ECO:0000256" key="3">
    <source>
        <dbReference type="ARBA" id="ARBA00022806"/>
    </source>
</evidence>
<dbReference type="Gene3D" id="3.40.50.300">
    <property type="entry name" value="P-loop containing nucleotide triphosphate hydrolases"/>
    <property type="match status" value="1"/>
</dbReference>
<gene>
    <name evidence="6" type="ORF">MJB10_18065</name>
</gene>
<keyword evidence="1" id="KW-0547">Nucleotide-binding</keyword>
<dbReference type="GO" id="GO:0016787">
    <property type="term" value="F:hydrolase activity"/>
    <property type="evidence" value="ECO:0007669"/>
    <property type="project" value="UniProtKB-KW"/>
</dbReference>
<proteinExistence type="predicted"/>
<evidence type="ECO:0000313" key="6">
    <source>
        <dbReference type="EMBL" id="WNR43013.1"/>
    </source>
</evidence>
<evidence type="ECO:0000259" key="5">
    <source>
        <dbReference type="Pfam" id="PF00580"/>
    </source>
</evidence>
<dbReference type="KEGG" id="proo:MJB10_18065"/>
<sequence>MKIVVAGAGAGKTTSMAQKVLDRLKERNNGKVIYVITYTNSARNRIREKITELYGSLPRKVFVETSHAFLLRELIFPFYHLLYGQQFNKVSQIKLSDNPGYRAMKIKELVDNKIIHVEKITEAAKWVVSRKTGDRSETIKKRERILQIILKYLDSVFIDEAQDIDNHFGKIIEVLHSKGINTYLVGDPKQDLRGRNALNELVNKYQEHVEYKPENNRCPISHVNLANTYIPIMQRQLPQKADFGTLSYVYESEIVKEEIHDFVKESDWDYVYISKKNDRFITHANDRNETLSNLTYEIRQIVKRTTTVDTDIDKLVFILVKNVLKDLNKESNSAIFSKLQKSLSIELTRQDMGKLGEQLKINREAHLNIGILVNSIDSIKGLEGGKCLFILTTDLAEYLFQIKKDQNKTLNYLYVALTRSKKELVFLITHEVENKYGRIIVDEKLEGLNIRMMSFDKPKEVLALS</sequence>
<evidence type="ECO:0000256" key="4">
    <source>
        <dbReference type="ARBA" id="ARBA00022840"/>
    </source>
</evidence>
<dbReference type="GO" id="GO:0000725">
    <property type="term" value="P:recombinational repair"/>
    <property type="evidence" value="ECO:0007669"/>
    <property type="project" value="TreeGrafter"/>
</dbReference>
<dbReference type="PANTHER" id="PTHR11070:SF2">
    <property type="entry name" value="ATP-DEPENDENT DNA HELICASE SRS2"/>
    <property type="match status" value="1"/>
</dbReference>
<accession>A0AA96LL25</accession>
<organism evidence="6 7">
    <name type="scientific">Paenibacillus roseopurpureus</name>
    <dbReference type="NCBI Taxonomy" id="2918901"/>
    <lineage>
        <taxon>Bacteria</taxon>
        <taxon>Bacillati</taxon>
        <taxon>Bacillota</taxon>
        <taxon>Bacilli</taxon>
        <taxon>Bacillales</taxon>
        <taxon>Paenibacillaceae</taxon>
        <taxon>Paenibacillus</taxon>
    </lineage>
</organism>
<dbReference type="GO" id="GO:0003677">
    <property type="term" value="F:DNA binding"/>
    <property type="evidence" value="ECO:0007669"/>
    <property type="project" value="InterPro"/>
</dbReference>
<evidence type="ECO:0000313" key="7">
    <source>
        <dbReference type="Proteomes" id="UP001304650"/>
    </source>
</evidence>
<dbReference type="GO" id="GO:0005524">
    <property type="term" value="F:ATP binding"/>
    <property type="evidence" value="ECO:0007669"/>
    <property type="project" value="UniProtKB-KW"/>
</dbReference>
<dbReference type="RefSeq" id="WP_314796924.1">
    <property type="nucleotide sequence ID" value="NZ_CP130319.1"/>
</dbReference>
<dbReference type="InterPro" id="IPR000212">
    <property type="entry name" value="DNA_helicase_UvrD/REP"/>
</dbReference>
<dbReference type="Proteomes" id="UP001304650">
    <property type="component" value="Chromosome"/>
</dbReference>
<feature type="domain" description="UvrD-like helicase ATP-binding" evidence="5">
    <location>
        <begin position="139"/>
        <end position="192"/>
    </location>
</feature>
<keyword evidence="7" id="KW-1185">Reference proteome</keyword>
<feature type="domain" description="UvrD-like helicase ATP-binding" evidence="5">
    <location>
        <begin position="3"/>
        <end position="113"/>
    </location>
</feature>
<keyword evidence="4" id="KW-0067">ATP-binding</keyword>
<dbReference type="InterPro" id="IPR014016">
    <property type="entry name" value="UvrD-like_ATP-bd"/>
</dbReference>